<dbReference type="AlphaFoldDB" id="A0A511HM79"/>
<accession>A0A511HM79</accession>
<keyword evidence="3" id="KW-1185">Reference proteome</keyword>
<name>A0A511HM79_9BACT</name>
<evidence type="ECO:0000313" key="2">
    <source>
        <dbReference type="EMBL" id="SDF21773.1"/>
    </source>
</evidence>
<evidence type="ECO:0000313" key="4">
    <source>
        <dbReference type="Proteomes" id="UP000321224"/>
    </source>
</evidence>
<gene>
    <name evidence="1" type="ORF">MVI01_64760</name>
    <name evidence="2" type="ORF">SAMN04488504_12420</name>
</gene>
<dbReference type="Proteomes" id="UP000198717">
    <property type="component" value="Unassembled WGS sequence"/>
</dbReference>
<evidence type="ECO:0000313" key="3">
    <source>
        <dbReference type="Proteomes" id="UP000198717"/>
    </source>
</evidence>
<reference evidence="1 4" key="2">
    <citation type="submission" date="2019-07" db="EMBL/GenBank/DDBJ databases">
        <title>Whole genome shotgun sequence of Myxococcus virescens NBRC 100334.</title>
        <authorList>
            <person name="Hosoyama A."/>
            <person name="Uohara A."/>
            <person name="Ohji S."/>
            <person name="Ichikawa N."/>
        </authorList>
    </citation>
    <scope>NUCLEOTIDE SEQUENCE [LARGE SCALE GENOMIC DNA]</scope>
    <source>
        <strain evidence="1 4">NBRC 100334</strain>
    </source>
</reference>
<protein>
    <submittedName>
        <fullName evidence="1">Uncharacterized protein</fullName>
    </submittedName>
</protein>
<proteinExistence type="predicted"/>
<evidence type="ECO:0000313" key="1">
    <source>
        <dbReference type="EMBL" id="GEL74692.1"/>
    </source>
</evidence>
<organism evidence="1 4">
    <name type="scientific">Myxococcus virescens</name>
    <dbReference type="NCBI Taxonomy" id="83456"/>
    <lineage>
        <taxon>Bacteria</taxon>
        <taxon>Pseudomonadati</taxon>
        <taxon>Myxococcota</taxon>
        <taxon>Myxococcia</taxon>
        <taxon>Myxococcales</taxon>
        <taxon>Cystobacterineae</taxon>
        <taxon>Myxococcaceae</taxon>
        <taxon>Myxococcus</taxon>
    </lineage>
</organism>
<dbReference type="Proteomes" id="UP000321224">
    <property type="component" value="Unassembled WGS sequence"/>
</dbReference>
<comment type="caution">
    <text evidence="1">The sequence shown here is derived from an EMBL/GenBank/DDBJ whole genome shotgun (WGS) entry which is preliminary data.</text>
</comment>
<dbReference type="EMBL" id="BJVY01000052">
    <property type="protein sequence ID" value="GEL74692.1"/>
    <property type="molecule type" value="Genomic_DNA"/>
</dbReference>
<dbReference type="EMBL" id="FNAJ01000024">
    <property type="protein sequence ID" value="SDF21773.1"/>
    <property type="molecule type" value="Genomic_DNA"/>
</dbReference>
<reference evidence="2 3" key="1">
    <citation type="submission" date="2016-10" db="EMBL/GenBank/DDBJ databases">
        <authorList>
            <person name="Varghese N."/>
            <person name="Submissions S."/>
        </authorList>
    </citation>
    <scope>NUCLEOTIDE SEQUENCE [LARGE SCALE GENOMIC DNA]</scope>
    <source>
        <strain evidence="2 3">DSM 2260</strain>
    </source>
</reference>
<dbReference type="RefSeq" id="WP_090495572.1">
    <property type="nucleotide sequence ID" value="NZ_BJVY01000052.1"/>
</dbReference>
<sequence>MRAPLLPFLADDQNHRIRKYRDGEGVSLAVALPGAPPISTHRGEAPGRRSSWLALARATVSVP</sequence>